<keyword evidence="7" id="KW-0808">Transferase</keyword>
<dbReference type="CDD" id="cd00833">
    <property type="entry name" value="PKS"/>
    <property type="match status" value="5"/>
</dbReference>
<dbReference type="InterPro" id="IPR009081">
    <property type="entry name" value="PP-bd_ACP"/>
</dbReference>
<feature type="domain" description="Carrier" evidence="12">
    <location>
        <begin position="4830"/>
        <end position="4907"/>
    </location>
</feature>
<dbReference type="InterPro" id="IPR020841">
    <property type="entry name" value="PKS_Beta-ketoAc_synthase_dom"/>
</dbReference>
<feature type="domain" description="Ketosynthase family 3 (KS3)" evidence="13">
    <location>
        <begin position="2636"/>
        <end position="3055"/>
    </location>
</feature>
<dbReference type="InterPro" id="IPR036736">
    <property type="entry name" value="ACP-like_sf"/>
</dbReference>
<evidence type="ECO:0008006" key="17">
    <source>
        <dbReference type="Google" id="ProtNLM"/>
    </source>
</evidence>
<reference evidence="15 16" key="2">
    <citation type="journal article" date="2013" name="Genome Announc.">
        <title>Genome Sequence of Growth-Improving Paenibacillus mucilaginosus Strain KNP414.</title>
        <authorList>
            <person name="Lu J.J."/>
            <person name="Wang J.F."/>
            <person name="Hu X.F."/>
        </authorList>
    </citation>
    <scope>NUCLEOTIDE SEQUENCE [LARGE SCALE GENOMIC DNA]</scope>
    <source>
        <strain evidence="15 16">KNP414</strain>
    </source>
</reference>
<evidence type="ECO:0000313" key="16">
    <source>
        <dbReference type="Proteomes" id="UP000006620"/>
    </source>
</evidence>
<dbReference type="InterPro" id="IPR020807">
    <property type="entry name" value="PKS_DH"/>
</dbReference>
<accession>F8FQZ7</accession>
<dbReference type="Proteomes" id="UP000006620">
    <property type="component" value="Chromosome"/>
</dbReference>
<dbReference type="SUPFAM" id="SSF47336">
    <property type="entry name" value="ACP-like"/>
    <property type="match status" value="6"/>
</dbReference>
<dbReference type="SMART" id="SM00825">
    <property type="entry name" value="PKS_KS"/>
    <property type="match status" value="5"/>
</dbReference>
<evidence type="ECO:0000256" key="9">
    <source>
        <dbReference type="PROSITE-ProRule" id="PRU01363"/>
    </source>
</evidence>
<dbReference type="Gene3D" id="3.40.50.1820">
    <property type="entry name" value="alpha/beta hydrolase"/>
    <property type="match status" value="1"/>
</dbReference>
<dbReference type="Pfam" id="PF21089">
    <property type="entry name" value="PKS_DH_N"/>
    <property type="match status" value="1"/>
</dbReference>
<evidence type="ECO:0000256" key="7">
    <source>
        <dbReference type="ARBA" id="ARBA00022679"/>
    </source>
</evidence>
<dbReference type="GO" id="GO:0071770">
    <property type="term" value="P:DIM/DIP cell wall layer assembly"/>
    <property type="evidence" value="ECO:0007669"/>
    <property type="project" value="TreeGrafter"/>
</dbReference>
<dbReference type="Gene3D" id="3.40.50.720">
    <property type="entry name" value="NAD(P)-binding Rossmann-like Domain"/>
    <property type="match status" value="3"/>
</dbReference>
<dbReference type="Pfam" id="PF22621">
    <property type="entry name" value="CurL-like_PKS_C"/>
    <property type="match status" value="2"/>
</dbReference>
<dbReference type="GO" id="GO:0005737">
    <property type="term" value="C:cytoplasm"/>
    <property type="evidence" value="ECO:0007669"/>
    <property type="project" value="UniProtKB-SubCell"/>
</dbReference>
<dbReference type="Pfam" id="PF08659">
    <property type="entry name" value="KR"/>
    <property type="match status" value="3"/>
</dbReference>
<dbReference type="Gene3D" id="1.10.1240.100">
    <property type="match status" value="5"/>
</dbReference>
<dbReference type="PROSITE" id="PS00606">
    <property type="entry name" value="KS3_1"/>
    <property type="match status" value="1"/>
</dbReference>
<dbReference type="EMBL" id="CP002869">
    <property type="protein sequence ID" value="AEI40435.1"/>
    <property type="molecule type" value="Genomic_DNA"/>
</dbReference>
<dbReference type="SMART" id="SM00823">
    <property type="entry name" value="PKS_PP"/>
    <property type="match status" value="6"/>
</dbReference>
<dbReference type="SUPFAM" id="SSF51735">
    <property type="entry name" value="NAD(P)-binding Rossmann-fold domains"/>
    <property type="match status" value="4"/>
</dbReference>
<feature type="domain" description="Ketosynthase family 3 (KS3)" evidence="13">
    <location>
        <begin position="604"/>
        <end position="1042"/>
    </location>
</feature>
<dbReference type="GO" id="GO:0005886">
    <property type="term" value="C:plasma membrane"/>
    <property type="evidence" value="ECO:0007669"/>
    <property type="project" value="TreeGrafter"/>
</dbReference>
<dbReference type="PANTHER" id="PTHR43775">
    <property type="entry name" value="FATTY ACID SYNTHASE"/>
    <property type="match status" value="1"/>
</dbReference>
<dbReference type="PROSITE" id="PS52019">
    <property type="entry name" value="PKS_MFAS_DH"/>
    <property type="match status" value="1"/>
</dbReference>
<dbReference type="InterPro" id="IPR014031">
    <property type="entry name" value="Ketoacyl_synth_C"/>
</dbReference>
<dbReference type="InterPro" id="IPR001031">
    <property type="entry name" value="Thioesterase"/>
</dbReference>
<dbReference type="PATRIC" id="fig|1036673.3.peg.1668"/>
<dbReference type="SMART" id="SM00822">
    <property type="entry name" value="PKS_KR"/>
    <property type="match status" value="3"/>
</dbReference>
<dbReference type="InterPro" id="IPR042104">
    <property type="entry name" value="PKS_dehydratase_sf"/>
</dbReference>
<dbReference type="PROSITE" id="PS50075">
    <property type="entry name" value="CARRIER"/>
    <property type="match status" value="6"/>
</dbReference>
<gene>
    <name evidence="15" type="ordered locus">KNP414_01873</name>
</gene>
<dbReference type="InterPro" id="IPR029058">
    <property type="entry name" value="AB_hydrolase_fold"/>
</dbReference>
<dbReference type="Pfam" id="PF22336">
    <property type="entry name" value="RhiE-like_linker"/>
    <property type="match status" value="3"/>
</dbReference>
<feature type="domain" description="Ketosynthase family 3 (KS3)" evidence="13">
    <location>
        <begin position="4979"/>
        <end position="5414"/>
    </location>
</feature>
<feature type="active site" description="Proton donor; for dehydratase activity" evidence="9">
    <location>
        <position position="4291"/>
    </location>
</feature>
<feature type="region of interest" description="Disordered" evidence="11">
    <location>
        <begin position="4939"/>
        <end position="4974"/>
    </location>
</feature>
<feature type="region of interest" description="Disordered" evidence="11">
    <location>
        <begin position="3261"/>
        <end position="3280"/>
    </location>
</feature>
<evidence type="ECO:0000256" key="10">
    <source>
        <dbReference type="SAM" id="Coils"/>
    </source>
</evidence>
<dbReference type="InterPro" id="IPR054514">
    <property type="entry name" value="RhiE-like_linker"/>
</dbReference>
<evidence type="ECO:0000256" key="2">
    <source>
        <dbReference type="ARBA" id="ARBA00004496"/>
    </source>
</evidence>
<dbReference type="GO" id="GO:0004312">
    <property type="term" value="F:fatty acid synthase activity"/>
    <property type="evidence" value="ECO:0007669"/>
    <property type="project" value="TreeGrafter"/>
</dbReference>
<evidence type="ECO:0000256" key="4">
    <source>
        <dbReference type="ARBA" id="ARBA00022450"/>
    </source>
</evidence>
<keyword evidence="4" id="KW-0596">Phosphopantetheine</keyword>
<dbReference type="Pfam" id="PF02801">
    <property type="entry name" value="Ketoacyl-synt_C"/>
    <property type="match status" value="5"/>
</dbReference>
<evidence type="ECO:0000259" key="14">
    <source>
        <dbReference type="PROSITE" id="PS52019"/>
    </source>
</evidence>
<feature type="domain" description="Carrier" evidence="12">
    <location>
        <begin position="1259"/>
        <end position="1336"/>
    </location>
</feature>
<evidence type="ECO:0000313" key="15">
    <source>
        <dbReference type="EMBL" id="AEI40435.1"/>
    </source>
</evidence>
<protein>
    <recommendedName>
        <fullName evidence="17">Mixed polyketide synthase/non-ribosomal peptide synthetase</fullName>
    </recommendedName>
</protein>
<name>F8FQZ7_PAEMK</name>
<dbReference type="CDD" id="cd08953">
    <property type="entry name" value="KR_2_SDR_x"/>
    <property type="match status" value="3"/>
</dbReference>
<evidence type="ECO:0000256" key="5">
    <source>
        <dbReference type="ARBA" id="ARBA00022490"/>
    </source>
</evidence>
<feature type="region of interest" description="Disordered" evidence="11">
    <location>
        <begin position="1354"/>
        <end position="1376"/>
    </location>
</feature>
<feature type="domain" description="PKS/mFAS DH" evidence="14">
    <location>
        <begin position="4089"/>
        <end position="4381"/>
    </location>
</feature>
<feature type="region of interest" description="C-terminal hotdog fold" evidence="9">
    <location>
        <begin position="4229"/>
        <end position="4381"/>
    </location>
</feature>
<dbReference type="PANTHER" id="PTHR43775:SF37">
    <property type="entry name" value="SI:DKEY-61P9.11"/>
    <property type="match status" value="1"/>
</dbReference>
<dbReference type="RefSeq" id="WP_013915597.1">
    <property type="nucleotide sequence ID" value="NC_015690.1"/>
</dbReference>
<dbReference type="GO" id="GO:0004315">
    <property type="term" value="F:3-oxoacyl-[acyl-carrier-protein] synthase activity"/>
    <property type="evidence" value="ECO:0007669"/>
    <property type="project" value="InterPro"/>
</dbReference>
<evidence type="ECO:0000256" key="8">
    <source>
        <dbReference type="ARBA" id="ARBA00022737"/>
    </source>
</evidence>
<keyword evidence="6" id="KW-0597">Phosphoprotein</keyword>
<dbReference type="HOGENOM" id="CLU_222897_0_0_9"/>
<evidence type="ECO:0000256" key="11">
    <source>
        <dbReference type="SAM" id="MobiDB-lite"/>
    </source>
</evidence>
<feature type="domain" description="Carrier" evidence="12">
    <location>
        <begin position="3311"/>
        <end position="3384"/>
    </location>
</feature>
<dbReference type="InterPro" id="IPR049900">
    <property type="entry name" value="PKS_mFAS_DH"/>
</dbReference>
<keyword evidence="10" id="KW-0175">Coiled coil</keyword>
<dbReference type="Gene3D" id="3.10.129.110">
    <property type="entry name" value="Polyketide synthase dehydratase"/>
    <property type="match status" value="1"/>
</dbReference>
<dbReference type="InterPro" id="IPR014030">
    <property type="entry name" value="Ketoacyl_synth_N"/>
</dbReference>
<dbReference type="FunFam" id="3.40.47.10:FF:000019">
    <property type="entry name" value="Polyketide synthase type I"/>
    <property type="match status" value="4"/>
</dbReference>
<evidence type="ECO:0000259" key="13">
    <source>
        <dbReference type="PROSITE" id="PS52004"/>
    </source>
</evidence>
<dbReference type="GO" id="GO:0031177">
    <property type="term" value="F:phosphopantetheine binding"/>
    <property type="evidence" value="ECO:0007669"/>
    <property type="project" value="InterPro"/>
</dbReference>
<dbReference type="Gene3D" id="1.10.1200.10">
    <property type="entry name" value="ACP-like"/>
    <property type="match status" value="6"/>
</dbReference>
<dbReference type="SMART" id="SM01294">
    <property type="entry name" value="PKS_PP_betabranch"/>
    <property type="match status" value="1"/>
</dbReference>
<feature type="active site" description="Proton acceptor; for dehydratase activity" evidence="9">
    <location>
        <position position="4118"/>
    </location>
</feature>
<feature type="region of interest" description="Disordered" evidence="11">
    <location>
        <begin position="1143"/>
        <end position="1166"/>
    </location>
</feature>
<dbReference type="InterPro" id="IPR020806">
    <property type="entry name" value="PKS_PP-bd"/>
</dbReference>
<evidence type="ECO:0000256" key="3">
    <source>
        <dbReference type="ARBA" id="ARBA00004789"/>
    </source>
</evidence>
<dbReference type="InterPro" id="IPR057326">
    <property type="entry name" value="KR_dom"/>
</dbReference>
<feature type="domain" description="Carrier" evidence="12">
    <location>
        <begin position="5613"/>
        <end position="5687"/>
    </location>
</feature>
<feature type="compositionally biased region" description="Low complexity" evidence="11">
    <location>
        <begin position="4951"/>
        <end position="4961"/>
    </location>
</feature>
<dbReference type="InterPro" id="IPR013968">
    <property type="entry name" value="PKS_KR"/>
</dbReference>
<dbReference type="SUPFAM" id="SSF53901">
    <property type="entry name" value="Thiolase-like"/>
    <property type="match status" value="5"/>
</dbReference>
<dbReference type="SUPFAM" id="SSF53474">
    <property type="entry name" value="alpha/beta-Hydrolases"/>
    <property type="match status" value="1"/>
</dbReference>
<dbReference type="InterPro" id="IPR016039">
    <property type="entry name" value="Thiolase-like"/>
</dbReference>
<dbReference type="GO" id="GO:0006633">
    <property type="term" value="P:fatty acid biosynthetic process"/>
    <property type="evidence" value="ECO:0007669"/>
    <property type="project" value="InterPro"/>
</dbReference>
<dbReference type="Pfam" id="PF00109">
    <property type="entry name" value="ketoacyl-synt"/>
    <property type="match status" value="5"/>
</dbReference>
<proteinExistence type="predicted"/>
<feature type="domain" description="Ketosynthase family 3 (KS3)" evidence="13">
    <location>
        <begin position="3452"/>
        <end position="3890"/>
    </location>
</feature>
<dbReference type="KEGG" id="pms:KNP414_01873"/>
<dbReference type="InterPro" id="IPR050091">
    <property type="entry name" value="PKS_NRPS_Biosynth_Enz"/>
</dbReference>
<keyword evidence="8" id="KW-0677">Repeat</keyword>
<feature type="domain" description="Carrier" evidence="12">
    <location>
        <begin position="2514"/>
        <end position="2588"/>
    </location>
</feature>
<evidence type="ECO:0000256" key="6">
    <source>
        <dbReference type="ARBA" id="ARBA00022553"/>
    </source>
</evidence>
<evidence type="ECO:0000256" key="1">
    <source>
        <dbReference type="ARBA" id="ARBA00003299"/>
    </source>
</evidence>
<feature type="coiled-coil region" evidence="10">
    <location>
        <begin position="1067"/>
        <end position="1139"/>
    </location>
</feature>
<dbReference type="InterPro" id="IPR049551">
    <property type="entry name" value="PKS_DH_C"/>
</dbReference>
<dbReference type="Pfam" id="PF00550">
    <property type="entry name" value="PP-binding"/>
    <property type="match status" value="6"/>
</dbReference>
<dbReference type="SMART" id="SM00826">
    <property type="entry name" value="PKS_DH"/>
    <property type="match status" value="1"/>
</dbReference>
<feature type="domain" description="Carrier" evidence="12">
    <location>
        <begin position="472"/>
        <end position="545"/>
    </location>
</feature>
<reference evidence="16" key="1">
    <citation type="submission" date="2011-06" db="EMBL/GenBank/DDBJ databases">
        <title>Complete genome sequence of Paenibacillus mucilaginosus KNP414.</title>
        <authorList>
            <person name="Wang J."/>
            <person name="Hu S."/>
            <person name="Hu X."/>
            <person name="Zhang B."/>
            <person name="Dong D."/>
            <person name="Zhang S."/>
            <person name="Zhao K."/>
            <person name="Wu D."/>
        </authorList>
    </citation>
    <scope>NUCLEOTIDE SEQUENCE [LARGE SCALE GENOMIC DNA]</scope>
    <source>
        <strain evidence="16">KNP414</strain>
    </source>
</reference>
<comment type="subcellular location">
    <subcellularLocation>
        <location evidence="2">Cytoplasm</location>
    </subcellularLocation>
</comment>
<feature type="domain" description="Ketosynthase family 3 (KS3)" evidence="13">
    <location>
        <begin position="1379"/>
        <end position="1797"/>
    </location>
</feature>
<organism evidence="15 16">
    <name type="scientific">Paenibacillus mucilaginosus (strain KNP414)</name>
    <dbReference type="NCBI Taxonomy" id="1036673"/>
    <lineage>
        <taxon>Bacteria</taxon>
        <taxon>Bacillati</taxon>
        <taxon>Bacillota</taxon>
        <taxon>Bacilli</taxon>
        <taxon>Bacillales</taxon>
        <taxon>Paenibacillaceae</taxon>
        <taxon>Paenibacillus</taxon>
    </lineage>
</organism>
<dbReference type="Pfam" id="PF00975">
    <property type="entry name" value="Thioesterase"/>
    <property type="match status" value="1"/>
</dbReference>
<keyword evidence="5" id="KW-0963">Cytoplasm</keyword>
<dbReference type="Gene3D" id="3.40.47.10">
    <property type="match status" value="5"/>
</dbReference>
<feature type="region of interest" description="N-terminal hotdog fold" evidence="9">
    <location>
        <begin position="4089"/>
        <end position="4215"/>
    </location>
</feature>
<dbReference type="InterPro" id="IPR036291">
    <property type="entry name" value="NAD(P)-bd_dom_sf"/>
</dbReference>
<dbReference type="InterPro" id="IPR018201">
    <property type="entry name" value="Ketoacyl_synth_AS"/>
</dbReference>
<sequence length="6024" mass="657649">MRGQRLKVHSMSAGEQGRPDMPVSLFKPYWREAELSRDGAESAYDRHIVMLFGWDEAAADELQQRMKGRMKGIEIVRLHDPWMPAGQFFEHCTEQVHETVQGLLKSLPKGRVLLQVVLPLSRREEHQPLSGLYAYLRTAQAEQPRLIPQLIEVGTEVTAEALGRLLQDNGRFSGQGRFRYKDGKRWTAGWMEEEHVPVRAPLPWREQGVYLITGGAGGLGMIVAREIVRQTDRPVVILAGRSALNPDREKEITLLRQTGAVVEYRRADLSRSDEAEELVQSILKDFGKIHGILHSAGTVSDSYILNKTKEELRRVLAPKVSGLVNLDRASRGTPLEFFVLFSSLAGAVGNPGQADYAAANAYMDAYAAYRNTLVSARERQGHTLSINWPLWKEGGMQADEQRMLQQWGMTALETEQGLQAMYQALALGSQQVLIIPRNADLLRDELLSWGERAASGVRAAFDVSRVPDYLKEGTGQCLRLLFGEATALEPSKIDLHEPLESYGIDSLLINQLNQKLETVFGDLSKTLFYEYQTLGELADYLSSSYPEACMRWADLPGPTHASRDGAGAAAAGEEPFPHLVSLRKGRTGAFAAAAADIQSPKGTWEPIAVIGMSGTYPQARNLRAYWENLKAGKDCITEIPEERWSLDGFYHPDPEEAAAYGMSCSRWGGFLEGYADFDPLFFHISPREAMNMDPQERLFLQSCWEALEDAGYTRQRLALKHNRRVGVFAGITKTGYELYGPGLWERGDTAHPYTSFSSVANRVSYFLNLSGPSLPVDTMCSSSLTAIHEACGHLHRGECEMALAGGVNLYLHPSNYSLLSGQNMLSKDGKCRSFGKGANGFVPGEGVGVVLLKPLSRALLDQDPIHAVIRSTSVNHGGKTNGYTVPNPIAQAELVRTALDQAGVDARCVSYVEAHGTGTELGDPIEITGLTRAFARDTQDTGFCAIGSAKSNIGHLEAAAGIAGLTKIILQMKHRMLVPSLHAEETNPNIPFGRTPFVVQQKLEPWKQPEVVIHGVRQAVPRTAGISSFGAGGSNAHVLLEEYVTPAAKRPGITYSPEHPAIIPLSAKTEERLRKKAEELLEWLREEQEPSGSLASLAYTLQAGREAMEARLAVLAGSLEELQRKLREYLEDTESMEVYIGRRKTGSQSESGQVTGEILKPGSGEPDPDAIARWWASGGDWDWDLLYGEETPCRISLPVYPFAGERYFIGEHVQGRKGQTKDADIESRALEGEQEASEAAGVSSASAGRGWIEQMRGFSLKQCLEWDLKSQIGQLLCIAPEQLDPEENLADFGFDSISLARLAAVLTKHWDIEVLPSLFFGHPTIDKIIEYFLSEHETALGLFYREPKAGPAEAASLSVRTTERRPARPARHGAADEPSEPIAIIGMSGRFPGARTVEELWTLLAEGKSAVGEIPPERFRWEEYYASGKSPGKTDGRWCGCIPGAGEFDPLFFEISPKEAEEMDPRQRLLLQEAWRALEHAGYGASRLKSSTVGMFVGAEQGDYQRLTGGEGSITSNHNAILAARLSYFLNLTGPVLALDTACSSGLAAAHQACLSLRSGECDTALAAGVNLLLTPEPYIGMTQAGMLSKDGRCYAFDQRANGLVPGEAVAVVVLKRLSQAEADGDRILAVIRGSGLNYDGRTNGITAPSGSAQAELLKSVYTRSGVDPAQIEYVVTHGTGTRLGDPIEMNALHQAFKEYTSERGSCAVTSNKTNLGHTFAASGLVSLINLVLAFRYETVPASLHVEEENDFIPWQDTPFYVNKESRPWPERPEGPRTGAVSAFGMSGTNVHMVLQSYAGERTEQPAAWPPFFLFVLSAKTQEALDDKVRDLIEVCRGRERTPRELLDIAYTLIEGRHHFGYRTAVVVRDGQDAVTALRGSGSRGRLASRFDGIVPRDFAGQPLLQKVRDELLAGAADLMGQDSSYREALCTLADLYCQGYALDGGALYGWADPRTAELPGYPFARDTYWVSSVHKPAAQGRPAARKAVLRLDSQTGHRTKEAVRNSDSSRSAEPFELMTFRETWKEQALAASPALRAKTLLCFVSEAQNKEAVREAVRSLRAETELIFISRDSEDVQYSPHDYGLNTADAASYTSALQSIGTDHPNIDAVLYLWPLEAPGLSADYHAVFSLVKALSLAKLKPARLLLAGGFENPLQRCYLESWIGIVRSLSLVLPQVRASAAAVDRQGERSWGLPEALPHLLAELGIQDVPGVLYQEGRRHVGRITPTTPDQGISVWRPGGTYLLTGGCGGLGLLTAEYVAGRQEVNLILTGRSPLTEEKRSRIAALERTGSRVLYVQADIGDRSEMQKGLQTARERFGPIHGILHAAGVTSGLTVLEKTIEEAEQVLSPKIAGTLILDELLQEEPLDFVCYFSSSAAVLGDFGSCDYAAANRFQTAYARTRRERGLPGRTVVMNWPLWKDGGMGFTDESSTQMYLKSSGQRLLEAAEGMELLDRALSQPEDTQHLVLAGQRTRVVRFLGLPAENEIPSVPLPERMEAGRGWREVYRGMSLEQCLERDLKELISSQLKIPRDKLDERDNLADFGYDSILLAAFAEVLTRHFGMDITPAVFFGNSTIHSLAGYFTAEHLEAVQAFYREPAPAPADLHVPPAASSGEGRAAFRRMKRRNTAAASPLDEPIAIIGMSGRFPGARDTDEMWRILAEGIHAVQEVPVERFDWRRYAGGKEEESGRVHCRWCGTLPGVAEFDPLFFDIPPKEAETMDPRQRLLLQESWKALEDAGYGTAQIREGRIGMFVGVEEGDYQLLAGGQGNLTSTHTAILAARLSYVLNLSGPNMAINTACSSGLVAAHQACLSLRNGECDTALAAGVNLMLTPDAYEGISRAGIVSPDGKCYAFDGRANGTVPGEAAAVVVLKRLSQAEADGDPIYAVIRGSGINYDGKTNGITAPSGVAQARLYREIYDRYRIRPEEIEYIVTHGTGTKLGDPVEINALNQAFKAYTDKQAYCALTSAKTNFGHTFAASGLVSLMNLVLALRHGYIPASLHCEQENPYMDWQGSPFYVNKEGKVWEAGGRRVRTGAVSAFGMSGTNAHMVLESYEGKPGDPALVEQGRPPYYLLALSAKTEEALQEKVRSLAAVMPTAQGDADLLGMSYTLLQGRQHFAYRCAVVIQERQDALVACEMVLAGERLPNLFKGRVPREFTGQKAIRQYMEELMIRSHAQRNEEAAYRETLLALADLYCQGYEPDWSSLFGKRKPGKLRLPTYPFARDIYWVKRSGAGKRAESMQDAGIEEPPFPVTESFRARAGTGGSGAQSRPAESEEKAIRPTLQPLVEVSAAAEPVPSAGPRPLLTVQAASERLKELLQEVTGIPYDRMEDGASFEELGLDSLMITQLNQQLKKWIGRSDSTLFYQYNSIQALGTYLAETSKAADVTTGFSSASAQAEDPAPRANGPSLSILPAAERSSAPVPRADIHGPALEFVPSPLQLPARSASEPVDIAIVGVAGRYPKADTLEQFWNNLYEGRDCIEEIPRDRWPLEGFFEEDRKKAVEQGLSYSKWGGFLERVRHFDPLFFNISPKEAMYMDPQERLFLETAWACMENAGYTRDGLKREGLGSGIGVFVGATFNNYQLHMADAAHRSGTEAYLATSQMFSIANRVSYLMNFTGPSLTVDTACSSSLYAIHLACESIRSGQSRAAIAGGVNLTLHPSKYITLCQGQFSASDGRCRAFGEGGTGYVPSEGVGAVFLKPLHEAVSDKDWIYGVIKGTAVSHAGRTNGYTVPSPSSQSQAIEQALERSGIHPRSISCIEAHGTGTALGDPIEIRGLTDVFGKYTEDTGFCAISSVKSNVGHAEAAAGIAQLTKVLLQLRHETLVKNVMHGHGLNPNIDFASTPFVVQQETAYWQRPVIHGEEMPRRAGISSFGAGGANAHIVVEEYPPSGFRAGTPEGVTAPALVVLSARTEDRLRAQAERLLHVIREHRFTDADLPGIAFTLQVGREAMEERAAVLVGSIQELEAKLQEFTEGRQPVKGLFRGQVKRGRETVALFEADEDMQELLGKWFERGSYAKLLELWTKGLGIDWMRLYPGTQPGRIPLPAYPFAGEAYWVPESETPPPANKNDRTGTGSGLAAAGALHPLLQRNISDITGIRFSSVFTGREFFLRDHVVKGQPVLPGVAYLEMARAAAEHGAGLHMEGGKCIRLRNVVWARPIVVEAEPVEVHVELFSGDRGALDYEVSTSALSGGDTAQLHSQGSVLLDSFEVRPSWDLAALRAEFGQETVPSARIYDAYASMGIGYGPAHQGIRQVNTKDGRVLAQLCLPDAAAEAGKGFILHPSLMDSALQATLALMLRPGKGDSETLTPGLPFALGELEIYGNLPPEAWVLIRYSEGSRPGDRVQKLDIDLIGDNGLVCVRMKGFSTRTLESPAQPSSDAEPIDVLLLEPVWNELPAAEGTVQAYEKHLIVLCETGAGSVPHLRSRLSSARCLVLGAGPASVGERFAAHCTRIFEEVRALLAEKSRGKVLVQIVIPPQTGEPLAGLSGLIMAAQSENGKLVGQVIESEAAGPVLADQLMECSHSPLDKRIRYRQDRRWTGGWAEITREMEPELPWKDGGVYLLTGGAGGIGLLLAREISDRVQAPVLILTGRSILGEARRAELEQLQTLGAQVDYRQVDVTDAEQVSRLIGGIMTDYGKLDGIFHGAGVIRDNLLQKKTVPEMLEVIAPKAQGLVLLDEASQSIPLDFMIAFSSVAGAMGNPAQTDYSAANAFLDAYAVYRNSLTASGRRHGRMLSVNWPLWKDGGMQVGLEVEKIMLQSLGTVPMPTRTGMEALYRSWASGRDQVMIQVGRLSRIRPRLLPVVSPLSAPARTKTAPAAKQDAAGRLEQVQTLLTAAVSRLLMVKQEEIDVHSELGDYGFDSISFTQFANRLNDDLHLELTPTLFFEYTTVHEVAEYLIAEYPGHFGGEDPDVPEEEAEAVPVIVEYAEEAESVPTPPGRIRLRPGGKAPLPAAPGVEETGSVPEKGEAAGASAEPIAIVGMSGRFPKAEDVHEFWHNLMEGKNCIDEIPEERWDWRSELEGTAEPEDSGLRWGGFINGVENFDPLFFSISPREAEMMDPQQRLLLMEVWKAIEDAGVAPKSLSERPTGVFVAAGPGDYMGLVSINKDNPQAMTGVVPSLIPNRISYALDLKGPSEYCETACSSTLVALHHAVRSIRLGECEQAIVGAVNLLISPVGFTGFDAMGYLSPSGQAKSFQPEADGFVRSEGVGALLIKPLSQAQKDGNPVYALIRGTGVAHGGAGMSLTSPHAAGMKSAMAQAFKDSGIHPRTVSYIEAHGIASPMADGIEVAALKSGYLELAAERGSADSPEESVCFISSLKPGMGHAEVASGLASLIKAVQAIRHRVIPAVQGFTALHPQISLEESPFRITGQHQSWEPLQAGDGGPIPRRAAINSYGIGGVNAHVLIEEYAPPLEASSETGDPRESQVVILSAKNKQRLAEAAQRLHDWVRSNGDLRLPDLAYTLQIGREWLESRFAFVVNSREELLHGLAAYAGFLDRSTTNGVTVPLFTGEVRGSGAAGKPSTPVEAEELEELLRMRKLDVLARKWTEGAVIPWELLHQGRRPRRISLPTYPFEQRRCWPLPDTIGSRRIGKAAAAETAGSSKAAINYAGRVTEIVSRLLGMLPSELYPNTPLDQYGMDSILWMQLLRELQRELDPSFDLMKLQECGTLEEVQSAVQRYAEATPLASGNTKGHAIDVTPFPELILLNHGSDGPPVFWFHGGLGGVEMYQALAQTSRRPFYGIQARGWMTGRSPLQGIGAMAAYYVHILLQVQPEGPYDLGGYSLGGVIAYEVVRQLQELGKTVNTVVMLDSPYGPAFQQGAVSRTSAVLQAVNLALASKHFQQPEQFAQTLIHRDEVTFGLEEGELLQQLIGLGSGRGLTKTAEQLQAMIEANVKIQHAYQFDRYTAMPLPDPHAVTCYYFRNKRGLIFGELEPYFSTTEDSTVLDRAAYWKEWERQFANLHMIDVDASNHMVLLSEARSYERIFEFCERLYSGGGITYEFLEGFKDKMKQLHGVRV</sequence>
<comment type="pathway">
    <text evidence="3">Antibiotic biosynthesis; bacillaene biosynthesis.</text>
</comment>
<comment type="function">
    <text evidence="1">Involved in some intermediate steps for the synthesis of the antibiotic polyketide bacillaene which is involved in secondary metabolism.</text>
</comment>
<dbReference type="PROSITE" id="PS52004">
    <property type="entry name" value="KS3_2"/>
    <property type="match status" value="5"/>
</dbReference>
<dbReference type="Pfam" id="PF14765">
    <property type="entry name" value="PS-DH"/>
    <property type="match status" value="1"/>
</dbReference>
<evidence type="ECO:0000259" key="12">
    <source>
        <dbReference type="PROSITE" id="PS50075"/>
    </source>
</evidence>
<dbReference type="InterPro" id="IPR049552">
    <property type="entry name" value="PKS_DH_N"/>
</dbReference>